<dbReference type="OrthoDB" id="8100706at2"/>
<gene>
    <name evidence="1" type="ORF">DPM33_15080</name>
</gene>
<proteinExistence type="predicted"/>
<reference evidence="1 2" key="2">
    <citation type="submission" date="2018-07" db="EMBL/GenBank/DDBJ databases">
        <title>Diversity of Mesorhizobium strains in Brazil.</title>
        <authorList>
            <person name="Helene L.C.F."/>
            <person name="Dall'Agnol R."/>
            <person name="Delamuta J.R.M."/>
            <person name="Hungria M."/>
        </authorList>
    </citation>
    <scope>NUCLEOTIDE SEQUENCE [LARGE SCALE GENOMIC DNA]</scope>
    <source>
        <strain evidence="1 2">AC99b</strain>
    </source>
</reference>
<dbReference type="Proteomes" id="UP000251558">
    <property type="component" value="Unassembled WGS sequence"/>
</dbReference>
<accession>A0A330HU72</accession>
<dbReference type="AlphaFoldDB" id="A0A330HU72"/>
<dbReference type="EMBL" id="QMBP01000006">
    <property type="protein sequence ID" value="RAZ90149.1"/>
    <property type="molecule type" value="Genomic_DNA"/>
</dbReference>
<organism evidence="1 2">
    <name type="scientific">Mesorhizobium hawassense</name>
    <dbReference type="NCBI Taxonomy" id="1209954"/>
    <lineage>
        <taxon>Bacteria</taxon>
        <taxon>Pseudomonadati</taxon>
        <taxon>Pseudomonadota</taxon>
        <taxon>Alphaproteobacteria</taxon>
        <taxon>Hyphomicrobiales</taxon>
        <taxon>Phyllobacteriaceae</taxon>
        <taxon>Mesorhizobium</taxon>
    </lineage>
</organism>
<evidence type="ECO:0000313" key="2">
    <source>
        <dbReference type="Proteomes" id="UP000251558"/>
    </source>
</evidence>
<evidence type="ECO:0000313" key="1">
    <source>
        <dbReference type="EMBL" id="RAZ90149.1"/>
    </source>
</evidence>
<dbReference type="RefSeq" id="WP_112098222.1">
    <property type="nucleotide sequence ID" value="NZ_QMBP01000006.1"/>
</dbReference>
<name>A0A330HU72_9HYPH</name>
<sequence length="62" mass="7162">MTESAFRPTPEMIEAVEEWHQRRPEERVRRALVPVLRDRFHLTVTQAVEVIRQSHVGGANAA</sequence>
<reference evidence="2" key="1">
    <citation type="submission" date="2018-06" db="EMBL/GenBank/DDBJ databases">
        <authorList>
            <person name="Helene L.C."/>
            <person name="Dall'Agnol R."/>
            <person name="Delamuta J.R."/>
            <person name="Hungria M."/>
        </authorList>
    </citation>
    <scope>NUCLEOTIDE SEQUENCE [LARGE SCALE GENOMIC DNA]</scope>
    <source>
        <strain evidence="2">AC99b</strain>
    </source>
</reference>
<keyword evidence="2" id="KW-1185">Reference proteome</keyword>
<protein>
    <submittedName>
        <fullName evidence="1">Uncharacterized protein</fullName>
    </submittedName>
</protein>
<comment type="caution">
    <text evidence="1">The sequence shown here is derived from an EMBL/GenBank/DDBJ whole genome shotgun (WGS) entry which is preliminary data.</text>
</comment>